<protein>
    <submittedName>
        <fullName evidence="5">Zinc finger, C2H2 type family protein</fullName>
    </submittedName>
</protein>
<dbReference type="KEGG" id="tva:5467465"/>
<accession>A2DCH6</accession>
<feature type="compositionally biased region" description="Polar residues" evidence="3">
    <location>
        <begin position="268"/>
        <end position="280"/>
    </location>
</feature>
<evidence type="ECO:0000259" key="4">
    <source>
        <dbReference type="PROSITE" id="PS00028"/>
    </source>
</evidence>
<keyword evidence="1 2" id="KW-0175">Coiled coil</keyword>
<gene>
    <name evidence="5" type="ORF">TVAG_249730</name>
</gene>
<dbReference type="EMBL" id="DS113187">
    <property type="protein sequence ID" value="EAY21913.1"/>
    <property type="molecule type" value="Genomic_DNA"/>
</dbReference>
<feature type="domain" description="C2H2-type" evidence="4">
    <location>
        <begin position="128"/>
        <end position="149"/>
    </location>
</feature>
<dbReference type="PANTHER" id="PTHR21502:SF3">
    <property type="entry name" value="CILIUM ASSEMBLY PROTEIN DZIP1L"/>
    <property type="match status" value="1"/>
</dbReference>
<dbReference type="VEuPathDB" id="TrichDB:TVAGG3_0956730"/>
<reference evidence="5" key="1">
    <citation type="submission" date="2006-10" db="EMBL/GenBank/DDBJ databases">
        <authorList>
            <person name="Amadeo P."/>
            <person name="Zhao Q."/>
            <person name="Wortman J."/>
            <person name="Fraser-Liggett C."/>
            <person name="Carlton J."/>
        </authorList>
    </citation>
    <scope>NUCLEOTIDE SEQUENCE</scope>
    <source>
        <strain evidence="5">G3</strain>
    </source>
</reference>
<feature type="region of interest" description="Disordered" evidence="3">
    <location>
        <begin position="150"/>
        <end position="175"/>
    </location>
</feature>
<feature type="coiled-coil region" evidence="2">
    <location>
        <begin position="69"/>
        <end position="107"/>
    </location>
</feature>
<dbReference type="InterPro" id="IPR051241">
    <property type="entry name" value="DZIP_RILPL"/>
</dbReference>
<dbReference type="GO" id="GO:0005737">
    <property type="term" value="C:cytoplasm"/>
    <property type="evidence" value="ECO:0000318"/>
    <property type="project" value="GO_Central"/>
</dbReference>
<organism evidence="5 6">
    <name type="scientific">Trichomonas vaginalis (strain ATCC PRA-98 / G3)</name>
    <dbReference type="NCBI Taxonomy" id="412133"/>
    <lineage>
        <taxon>Eukaryota</taxon>
        <taxon>Metamonada</taxon>
        <taxon>Parabasalia</taxon>
        <taxon>Trichomonadida</taxon>
        <taxon>Trichomonadidae</taxon>
        <taxon>Trichomonas</taxon>
    </lineage>
</organism>
<evidence type="ECO:0000313" key="6">
    <source>
        <dbReference type="Proteomes" id="UP000001542"/>
    </source>
</evidence>
<name>A2DCH6_TRIV3</name>
<evidence type="ECO:0000256" key="2">
    <source>
        <dbReference type="SAM" id="Coils"/>
    </source>
</evidence>
<evidence type="ECO:0000256" key="3">
    <source>
        <dbReference type="SAM" id="MobiDB-lite"/>
    </source>
</evidence>
<feature type="coiled-coil region" evidence="2">
    <location>
        <begin position="195"/>
        <end position="222"/>
    </location>
</feature>
<dbReference type="PROSITE" id="PS00028">
    <property type="entry name" value="ZINC_FINGER_C2H2_1"/>
    <property type="match status" value="1"/>
</dbReference>
<feature type="region of interest" description="Disordered" evidence="3">
    <location>
        <begin position="244"/>
        <end position="292"/>
    </location>
</feature>
<feature type="compositionally biased region" description="Low complexity" evidence="3">
    <location>
        <begin position="244"/>
        <end position="262"/>
    </location>
</feature>
<evidence type="ECO:0000313" key="5">
    <source>
        <dbReference type="EMBL" id="EAY21913.1"/>
    </source>
</evidence>
<dbReference type="Proteomes" id="UP000001542">
    <property type="component" value="Unassembled WGS sequence"/>
</dbReference>
<dbReference type="RefSeq" id="XP_001582899.1">
    <property type="nucleotide sequence ID" value="XM_001582849.1"/>
</dbReference>
<keyword evidence="6" id="KW-1185">Reference proteome</keyword>
<dbReference type="InParanoid" id="A2DCH6"/>
<dbReference type="SMR" id="A2DCH6"/>
<dbReference type="VEuPathDB" id="TrichDB:TVAG_249730"/>
<proteinExistence type="predicted"/>
<dbReference type="PANTHER" id="PTHR21502">
    <property type="entry name" value="ZINC FINGER PROTEIN DZIP1"/>
    <property type="match status" value="1"/>
</dbReference>
<dbReference type="InterPro" id="IPR013087">
    <property type="entry name" value="Znf_C2H2_type"/>
</dbReference>
<evidence type="ECO:0000256" key="1">
    <source>
        <dbReference type="ARBA" id="ARBA00023054"/>
    </source>
</evidence>
<dbReference type="AlphaFoldDB" id="A2DCH6"/>
<reference evidence="5" key="2">
    <citation type="journal article" date="2007" name="Science">
        <title>Draft genome sequence of the sexually transmitted pathogen Trichomonas vaginalis.</title>
        <authorList>
            <person name="Carlton J.M."/>
            <person name="Hirt R.P."/>
            <person name="Silva J.C."/>
            <person name="Delcher A.L."/>
            <person name="Schatz M."/>
            <person name="Zhao Q."/>
            <person name="Wortman J.R."/>
            <person name="Bidwell S.L."/>
            <person name="Alsmark U.C.M."/>
            <person name="Besteiro S."/>
            <person name="Sicheritz-Ponten T."/>
            <person name="Noel C.J."/>
            <person name="Dacks J.B."/>
            <person name="Foster P.G."/>
            <person name="Simillion C."/>
            <person name="Van de Peer Y."/>
            <person name="Miranda-Saavedra D."/>
            <person name="Barton G.J."/>
            <person name="Westrop G.D."/>
            <person name="Mueller S."/>
            <person name="Dessi D."/>
            <person name="Fiori P.L."/>
            <person name="Ren Q."/>
            <person name="Paulsen I."/>
            <person name="Zhang H."/>
            <person name="Bastida-Corcuera F.D."/>
            <person name="Simoes-Barbosa A."/>
            <person name="Brown M.T."/>
            <person name="Hayes R.D."/>
            <person name="Mukherjee M."/>
            <person name="Okumura C.Y."/>
            <person name="Schneider R."/>
            <person name="Smith A.J."/>
            <person name="Vanacova S."/>
            <person name="Villalvazo M."/>
            <person name="Haas B.J."/>
            <person name="Pertea M."/>
            <person name="Feldblyum T.V."/>
            <person name="Utterback T.R."/>
            <person name="Shu C.L."/>
            <person name="Osoegawa K."/>
            <person name="de Jong P.J."/>
            <person name="Hrdy I."/>
            <person name="Horvathova L."/>
            <person name="Zubacova Z."/>
            <person name="Dolezal P."/>
            <person name="Malik S.B."/>
            <person name="Logsdon J.M. Jr."/>
            <person name="Henze K."/>
            <person name="Gupta A."/>
            <person name="Wang C.C."/>
            <person name="Dunne R.L."/>
            <person name="Upcroft J.A."/>
            <person name="Upcroft P."/>
            <person name="White O."/>
            <person name="Salzberg S.L."/>
            <person name="Tang P."/>
            <person name="Chiu C.-H."/>
            <person name="Lee Y.-S."/>
            <person name="Embley T.M."/>
            <person name="Coombs G.H."/>
            <person name="Mottram J.C."/>
            <person name="Tachezy J."/>
            <person name="Fraser-Liggett C.M."/>
            <person name="Johnson P.J."/>
        </authorList>
    </citation>
    <scope>NUCLEOTIDE SEQUENCE [LARGE SCALE GENOMIC DNA]</scope>
    <source>
        <strain evidence="5">G3</strain>
    </source>
</reference>
<dbReference type="OrthoDB" id="10617006at2759"/>
<feature type="compositionally biased region" description="Basic and acidic residues" evidence="3">
    <location>
        <begin position="283"/>
        <end position="292"/>
    </location>
</feature>
<sequence>MTKLSKSTPANFSKIHIVDWSLIESIDPMVLKVTNDRKSMKKIVKNFLNANALFKDPSFCPPELVLKYFQILQVSVAELINENNQLRETLNEKTQEARKTKLKLQQSQTIQLQEKAKTQTLPKTIFQCPFCPKAYYTQHYVHKHIAKDHQEDVNKLTKSAPVPTRRKKSKQSKEDIDALRGELQAMFDKFDTTTRQEQEEQYVRYSKRFRNLEQKIDNLGQNDKFKKPLIKRKNDLMNSYAIYSSDQKGSDSSSSESNNSSNKRTDSHQNSNKVESTTLGEGTIDKSRGNFS</sequence>